<dbReference type="AlphaFoldDB" id="A0A3G6JJ34"/>
<reference evidence="1" key="1">
    <citation type="submission" date="2018-07" db="EMBL/GenBank/DDBJ databases">
        <authorList>
            <person name="Somerville V."/>
        </authorList>
    </citation>
    <scope>NUCLEOTIDE SEQUENCE</scope>
    <source>
        <strain evidence="1">NWC_2_2</strain>
    </source>
</reference>
<gene>
    <name evidence="1" type="ORF">DQL93_04940</name>
</gene>
<accession>A0A3G6JJ34</accession>
<proteinExistence type="predicted"/>
<name>A0A3G6JJ34_LACDL</name>
<dbReference type="EMBL" id="CP031023">
    <property type="protein sequence ID" value="AZA15964.1"/>
    <property type="molecule type" value="Genomic_DNA"/>
</dbReference>
<protein>
    <submittedName>
        <fullName evidence="1">Helix-turn-helix domain-containing protein</fullName>
    </submittedName>
</protein>
<evidence type="ECO:0000313" key="1">
    <source>
        <dbReference type="EMBL" id="AZA15964.1"/>
    </source>
</evidence>
<organism evidence="1">
    <name type="scientific">Lactobacillus delbrueckii subsp. lactis</name>
    <dbReference type="NCBI Taxonomy" id="29397"/>
    <lineage>
        <taxon>Bacteria</taxon>
        <taxon>Bacillati</taxon>
        <taxon>Bacillota</taxon>
        <taxon>Bacilli</taxon>
        <taxon>Lactobacillales</taxon>
        <taxon>Lactobacillaceae</taxon>
        <taxon>Lactobacillus</taxon>
    </lineage>
</organism>
<sequence length="179" mass="20456">MRINTKHYQIIHDCEKRYGSIMATPECELRQLQTELNHEEHPDIPIKWTDSNREKFEQMVIQMVDEGYSANAIAGELGAGYSTVKRVIAKYNLTVKGNFRWVLTDAVGNVYYATSKGQARKYLLGGTVGGNHDCIERQLVNDGYTVKYRQSIWADIANGDYYITPHGLFLKHGDDSYEN</sequence>